<keyword evidence="10" id="KW-1185">Reference proteome</keyword>
<dbReference type="SUPFAM" id="SSF48264">
    <property type="entry name" value="Cytochrome P450"/>
    <property type="match status" value="1"/>
</dbReference>
<dbReference type="AlphaFoldDB" id="A0A5J6GJU5"/>
<dbReference type="InterPro" id="IPR017972">
    <property type="entry name" value="Cyt_P450_CS"/>
</dbReference>
<feature type="region of interest" description="Disordered" evidence="8">
    <location>
        <begin position="410"/>
        <end position="437"/>
    </location>
</feature>
<dbReference type="InterPro" id="IPR036396">
    <property type="entry name" value="Cyt_P450_sf"/>
</dbReference>
<evidence type="ECO:0000256" key="4">
    <source>
        <dbReference type="ARBA" id="ARBA00023002"/>
    </source>
</evidence>
<evidence type="ECO:0000256" key="6">
    <source>
        <dbReference type="ARBA" id="ARBA00023033"/>
    </source>
</evidence>
<keyword evidence="2 7" id="KW-0349">Heme</keyword>
<dbReference type="InterPro" id="IPR001128">
    <property type="entry name" value="Cyt_P450"/>
</dbReference>
<evidence type="ECO:0000256" key="2">
    <source>
        <dbReference type="ARBA" id="ARBA00022617"/>
    </source>
</evidence>
<dbReference type="PANTHER" id="PTHR46696:SF1">
    <property type="entry name" value="CYTOCHROME P450 YJIB-RELATED"/>
    <property type="match status" value="1"/>
</dbReference>
<gene>
    <name evidence="9" type="ORF">CP970_30960</name>
</gene>
<dbReference type="PROSITE" id="PS00086">
    <property type="entry name" value="CYTOCHROME_P450"/>
    <property type="match status" value="1"/>
</dbReference>
<evidence type="ECO:0000313" key="9">
    <source>
        <dbReference type="EMBL" id="QEU94722.1"/>
    </source>
</evidence>
<organism evidence="9 10">
    <name type="scientific">Streptomyces kanamyceticus</name>
    <dbReference type="NCBI Taxonomy" id="1967"/>
    <lineage>
        <taxon>Bacteria</taxon>
        <taxon>Bacillati</taxon>
        <taxon>Actinomycetota</taxon>
        <taxon>Actinomycetes</taxon>
        <taxon>Kitasatosporales</taxon>
        <taxon>Streptomycetaceae</taxon>
        <taxon>Streptomyces</taxon>
    </lineage>
</organism>
<dbReference type="FunFam" id="1.10.630.10:FF:000018">
    <property type="entry name" value="Cytochrome P450 monooxygenase"/>
    <property type="match status" value="1"/>
</dbReference>
<dbReference type="KEGG" id="ska:CP970_30960"/>
<keyword evidence="6 7" id="KW-0503">Monooxygenase</keyword>
<dbReference type="Gene3D" id="1.10.630.10">
    <property type="entry name" value="Cytochrome P450"/>
    <property type="match status" value="1"/>
</dbReference>
<dbReference type="PANTHER" id="PTHR46696">
    <property type="entry name" value="P450, PUTATIVE (EUROFUNG)-RELATED"/>
    <property type="match status" value="1"/>
</dbReference>
<dbReference type="GO" id="GO:0020037">
    <property type="term" value="F:heme binding"/>
    <property type="evidence" value="ECO:0007669"/>
    <property type="project" value="InterPro"/>
</dbReference>
<dbReference type="CDD" id="cd11029">
    <property type="entry name" value="CYP107-like"/>
    <property type="match status" value="1"/>
</dbReference>
<evidence type="ECO:0000313" key="10">
    <source>
        <dbReference type="Proteomes" id="UP000325529"/>
    </source>
</evidence>
<dbReference type="RefSeq" id="WP_055555831.1">
    <property type="nucleotide sequence ID" value="NZ_CP023699.1"/>
</dbReference>
<dbReference type="OrthoDB" id="3987377at2"/>
<dbReference type="GO" id="GO:0004497">
    <property type="term" value="F:monooxygenase activity"/>
    <property type="evidence" value="ECO:0007669"/>
    <property type="project" value="UniProtKB-KW"/>
</dbReference>
<dbReference type="InterPro" id="IPR002397">
    <property type="entry name" value="Cyt_P450_B"/>
</dbReference>
<keyword evidence="5 7" id="KW-0408">Iron</keyword>
<evidence type="ECO:0000256" key="1">
    <source>
        <dbReference type="ARBA" id="ARBA00010617"/>
    </source>
</evidence>
<protein>
    <submittedName>
        <fullName evidence="9">Cytochrome P450</fullName>
    </submittedName>
</protein>
<keyword evidence="4 7" id="KW-0560">Oxidoreductase</keyword>
<feature type="compositionally biased region" description="Basic and acidic residues" evidence="8">
    <location>
        <begin position="419"/>
        <end position="437"/>
    </location>
</feature>
<evidence type="ECO:0000256" key="5">
    <source>
        <dbReference type="ARBA" id="ARBA00023004"/>
    </source>
</evidence>
<reference evidence="9 10" key="1">
    <citation type="submission" date="2017-09" db="EMBL/GenBank/DDBJ databases">
        <authorList>
            <person name="Lee N."/>
            <person name="Cho B.-K."/>
        </authorList>
    </citation>
    <scope>NUCLEOTIDE SEQUENCE [LARGE SCALE GENOMIC DNA]</scope>
    <source>
        <strain evidence="9 10">ATCC 12853</strain>
    </source>
</reference>
<evidence type="ECO:0000256" key="8">
    <source>
        <dbReference type="SAM" id="MobiDB-lite"/>
    </source>
</evidence>
<evidence type="ECO:0000256" key="3">
    <source>
        <dbReference type="ARBA" id="ARBA00022723"/>
    </source>
</evidence>
<accession>A0A5J6GJU5</accession>
<sequence>MPVQSRSEPLAGFSPYVLLTRPEETHRVIRAEPPVRLVREESGFTYFLVSGHAEARRALRDPRLSNDPRRLGHASGAAVAYSPMANDDPPAHTRLRGLVSHGFTRRRIAALEPRIERTVAELLDAVTPAGHADLIADFAFPLPVLVISELLGIPIGDRAAFRTWASRTLSVETGPRTRDERSRRLRAYFGGLVEEKRAGVRHDVPPDGQPDLLSALLVAQEGGGLSDEELVGLAMLVLVAGHETTTNLIGNGLLTLFAHPDQFRELREEPALLPGAVEELLRFEGSAGQSSLRVAVEDVELGGTLIPKGSVVNVGLSLANRDPDAFGGEQGGGAGPDRFDIRRAPNPHLAFGHGIHFCLGAPLARALASCAFTALFARLPGLALDVPPSELRWRQISILCGLTRLPVSFRPEGGSEGGSEGRPEARPDTRPEEASAE</sequence>
<evidence type="ECO:0000256" key="7">
    <source>
        <dbReference type="RuleBase" id="RU000461"/>
    </source>
</evidence>
<comment type="similarity">
    <text evidence="1 7">Belongs to the cytochrome P450 family.</text>
</comment>
<proteinExistence type="inferred from homology"/>
<dbReference type="Proteomes" id="UP000325529">
    <property type="component" value="Chromosome"/>
</dbReference>
<keyword evidence="3 7" id="KW-0479">Metal-binding</keyword>
<dbReference type="PRINTS" id="PR00359">
    <property type="entry name" value="BP450"/>
</dbReference>
<dbReference type="Pfam" id="PF00067">
    <property type="entry name" value="p450"/>
    <property type="match status" value="1"/>
</dbReference>
<name>A0A5J6GJU5_STRKN</name>
<dbReference type="GO" id="GO:0016705">
    <property type="term" value="F:oxidoreductase activity, acting on paired donors, with incorporation or reduction of molecular oxygen"/>
    <property type="evidence" value="ECO:0007669"/>
    <property type="project" value="InterPro"/>
</dbReference>
<dbReference type="GO" id="GO:0005506">
    <property type="term" value="F:iron ion binding"/>
    <property type="evidence" value="ECO:0007669"/>
    <property type="project" value="InterPro"/>
</dbReference>
<dbReference type="EMBL" id="CP023699">
    <property type="protein sequence ID" value="QEU94722.1"/>
    <property type="molecule type" value="Genomic_DNA"/>
</dbReference>